<accession>A0A1M5EBR9</accession>
<dbReference type="Gene3D" id="1.10.30.50">
    <property type="match status" value="1"/>
</dbReference>
<dbReference type="Proteomes" id="UP000184147">
    <property type="component" value="Unassembled WGS sequence"/>
</dbReference>
<dbReference type="Pfam" id="PF01844">
    <property type="entry name" value="HNH"/>
    <property type="match status" value="1"/>
</dbReference>
<protein>
    <submittedName>
        <fullName evidence="2">TIGR02646 family protein</fullName>
    </submittedName>
</protein>
<organism evidence="2 3">
    <name type="scientific">Flavobacterium fontis</name>
    <dbReference type="NCBI Taxonomy" id="1124188"/>
    <lineage>
        <taxon>Bacteria</taxon>
        <taxon>Pseudomonadati</taxon>
        <taxon>Bacteroidota</taxon>
        <taxon>Flavobacteriia</taxon>
        <taxon>Flavobacteriales</taxon>
        <taxon>Flavobacteriaceae</taxon>
        <taxon>Flavobacterium</taxon>
    </lineage>
</organism>
<dbReference type="RefSeq" id="WP_073365128.1">
    <property type="nucleotide sequence ID" value="NZ_FQVQ01000018.1"/>
</dbReference>
<sequence>MRPVDKSRFTTNQAEYDPYGEAKPELFLALGPYCSYCEREGFSAALDVEHIEDKDAHPDKETLWNNFLLGCKNCNSIKGTKEIDFNNIILPHLDNTFTPFEYLESGYIKIKDSITEPLKTKVNNLLSLVGLDRRPGVASYSKKDTRWQERKQVWEISKKFKQKYIEDKCDIETIVFLSQNSGFWSIWMHSFNGFPEVQRALINSHAGTRLNYFTHIPL</sequence>
<dbReference type="GO" id="GO:0008270">
    <property type="term" value="F:zinc ion binding"/>
    <property type="evidence" value="ECO:0007669"/>
    <property type="project" value="InterPro"/>
</dbReference>
<feature type="domain" description="HNH" evidence="1">
    <location>
        <begin position="34"/>
        <end position="80"/>
    </location>
</feature>
<dbReference type="EMBL" id="FQVQ01000018">
    <property type="protein sequence ID" value="SHF76610.1"/>
    <property type="molecule type" value="Genomic_DNA"/>
</dbReference>
<name>A0A1M5EBR9_9FLAO</name>
<dbReference type="InterPro" id="IPR002711">
    <property type="entry name" value="HNH"/>
</dbReference>
<dbReference type="InterPro" id="IPR003615">
    <property type="entry name" value="HNH_nuc"/>
</dbReference>
<evidence type="ECO:0000313" key="2">
    <source>
        <dbReference type="EMBL" id="SHF76610.1"/>
    </source>
</evidence>
<reference evidence="2 3" key="1">
    <citation type="submission" date="2016-11" db="EMBL/GenBank/DDBJ databases">
        <authorList>
            <person name="Jaros S."/>
            <person name="Januszkiewicz K."/>
            <person name="Wedrychowicz H."/>
        </authorList>
    </citation>
    <scope>NUCLEOTIDE SEQUENCE [LARGE SCALE GENOMIC DNA]</scope>
    <source>
        <strain evidence="2 3">DSM 25660</strain>
    </source>
</reference>
<dbReference type="CDD" id="cd00085">
    <property type="entry name" value="HNHc"/>
    <property type="match status" value="1"/>
</dbReference>
<dbReference type="OrthoDB" id="5918473at2"/>
<dbReference type="STRING" id="1124188.SAMN05444377_11846"/>
<proteinExistence type="predicted"/>
<dbReference type="GO" id="GO:0004519">
    <property type="term" value="F:endonuclease activity"/>
    <property type="evidence" value="ECO:0007669"/>
    <property type="project" value="InterPro"/>
</dbReference>
<gene>
    <name evidence="2" type="ORF">SAMN05444377_11846</name>
</gene>
<dbReference type="AlphaFoldDB" id="A0A1M5EBR9"/>
<evidence type="ECO:0000313" key="3">
    <source>
        <dbReference type="Proteomes" id="UP000184147"/>
    </source>
</evidence>
<keyword evidence="3" id="KW-1185">Reference proteome</keyword>
<dbReference type="GO" id="GO:0003676">
    <property type="term" value="F:nucleic acid binding"/>
    <property type="evidence" value="ECO:0007669"/>
    <property type="project" value="InterPro"/>
</dbReference>
<evidence type="ECO:0000259" key="1">
    <source>
        <dbReference type="Pfam" id="PF01844"/>
    </source>
</evidence>